<evidence type="ECO:0008006" key="3">
    <source>
        <dbReference type="Google" id="ProtNLM"/>
    </source>
</evidence>
<comment type="caution">
    <text evidence="1">The sequence shown here is derived from an EMBL/GenBank/DDBJ whole genome shotgun (WGS) entry which is preliminary data.</text>
</comment>
<dbReference type="Proteomes" id="UP001500908">
    <property type="component" value="Unassembled WGS sequence"/>
</dbReference>
<proteinExistence type="predicted"/>
<evidence type="ECO:0000313" key="1">
    <source>
        <dbReference type="EMBL" id="GAA3764394.1"/>
    </source>
</evidence>
<dbReference type="InterPro" id="IPR036527">
    <property type="entry name" value="SCP2_sterol-bd_dom_sf"/>
</dbReference>
<sequence length="93" mass="10121">MAFRSEAARGVHLGYELHVDGSVIHTRVDNARLATGRGRLADADLHIEAGPRLHALLSGELRPGEAVDNGEGTLVGNRELLARFVEIFTVRPR</sequence>
<protein>
    <recommendedName>
        <fullName evidence="3">SCP-2 sterol transfer family protein</fullName>
    </recommendedName>
</protein>
<dbReference type="EMBL" id="BAABDD010000042">
    <property type="protein sequence ID" value="GAA3764394.1"/>
    <property type="molecule type" value="Genomic_DNA"/>
</dbReference>
<gene>
    <name evidence="1" type="ORF">GCM10022402_46990</name>
</gene>
<name>A0ABP7GH10_9ACTN</name>
<keyword evidence="2" id="KW-1185">Reference proteome</keyword>
<accession>A0ABP7GH10</accession>
<dbReference type="Gene3D" id="3.30.1050.10">
    <property type="entry name" value="SCP2 sterol-binding domain"/>
    <property type="match status" value="1"/>
</dbReference>
<dbReference type="SUPFAM" id="SSF55718">
    <property type="entry name" value="SCP-like"/>
    <property type="match status" value="1"/>
</dbReference>
<dbReference type="RefSeq" id="WP_344976656.1">
    <property type="nucleotide sequence ID" value="NZ_BAABDD010000042.1"/>
</dbReference>
<reference evidence="2" key="1">
    <citation type="journal article" date="2019" name="Int. J. Syst. Evol. Microbiol.">
        <title>The Global Catalogue of Microorganisms (GCM) 10K type strain sequencing project: providing services to taxonomists for standard genome sequencing and annotation.</title>
        <authorList>
            <consortium name="The Broad Institute Genomics Platform"/>
            <consortium name="The Broad Institute Genome Sequencing Center for Infectious Disease"/>
            <person name="Wu L."/>
            <person name="Ma J."/>
        </authorList>
    </citation>
    <scope>NUCLEOTIDE SEQUENCE [LARGE SCALE GENOMIC DNA]</scope>
    <source>
        <strain evidence="2">JCM 17137</strain>
    </source>
</reference>
<organism evidence="1 2">
    <name type="scientific">Salinactinospora qingdaonensis</name>
    <dbReference type="NCBI Taxonomy" id="702744"/>
    <lineage>
        <taxon>Bacteria</taxon>
        <taxon>Bacillati</taxon>
        <taxon>Actinomycetota</taxon>
        <taxon>Actinomycetes</taxon>
        <taxon>Streptosporangiales</taxon>
        <taxon>Nocardiopsidaceae</taxon>
        <taxon>Salinactinospora</taxon>
    </lineage>
</organism>
<evidence type="ECO:0000313" key="2">
    <source>
        <dbReference type="Proteomes" id="UP001500908"/>
    </source>
</evidence>